<feature type="non-terminal residue" evidence="3">
    <location>
        <position position="126"/>
    </location>
</feature>
<dbReference type="InterPro" id="IPR013940">
    <property type="entry name" value="Spo22/ZIP4/TEX11"/>
</dbReference>
<keyword evidence="4" id="KW-1185">Reference proteome</keyword>
<dbReference type="Proteomes" id="UP001174909">
    <property type="component" value="Unassembled WGS sequence"/>
</dbReference>
<comment type="caution">
    <text evidence="3">The sequence shown here is derived from an EMBL/GenBank/DDBJ whole genome shotgun (WGS) entry which is preliminary data.</text>
</comment>
<dbReference type="EMBL" id="CASHTH010001905">
    <property type="protein sequence ID" value="CAI8021544.1"/>
    <property type="molecule type" value="Genomic_DNA"/>
</dbReference>
<accession>A0AA35S251</accession>
<name>A0AA35S251_GEOBA</name>
<evidence type="ECO:0000256" key="1">
    <source>
        <dbReference type="ARBA" id="ARBA00023254"/>
    </source>
</evidence>
<evidence type="ECO:0000313" key="4">
    <source>
        <dbReference type="Proteomes" id="UP001174909"/>
    </source>
</evidence>
<keyword evidence="1" id="KW-0469">Meiosis</keyword>
<dbReference type="AlphaFoldDB" id="A0AA35S251"/>
<reference evidence="3" key="1">
    <citation type="submission" date="2023-03" db="EMBL/GenBank/DDBJ databases">
        <authorList>
            <person name="Steffen K."/>
            <person name="Cardenas P."/>
        </authorList>
    </citation>
    <scope>NUCLEOTIDE SEQUENCE</scope>
</reference>
<gene>
    <name evidence="3" type="ORF">GBAR_LOCUS12757</name>
</gene>
<dbReference type="GO" id="GO:0051321">
    <property type="term" value="P:meiotic cell cycle"/>
    <property type="evidence" value="ECO:0007669"/>
    <property type="project" value="UniProtKB-KW"/>
</dbReference>
<dbReference type="Pfam" id="PF08631">
    <property type="entry name" value="SPO22"/>
    <property type="match status" value="1"/>
</dbReference>
<organism evidence="3 4">
    <name type="scientific">Geodia barretti</name>
    <name type="common">Barrett's horny sponge</name>
    <dbReference type="NCBI Taxonomy" id="519541"/>
    <lineage>
        <taxon>Eukaryota</taxon>
        <taxon>Metazoa</taxon>
        <taxon>Porifera</taxon>
        <taxon>Demospongiae</taxon>
        <taxon>Heteroscleromorpha</taxon>
        <taxon>Tetractinellida</taxon>
        <taxon>Astrophorina</taxon>
        <taxon>Geodiidae</taxon>
        <taxon>Geodia</taxon>
    </lineage>
</organism>
<proteinExistence type="predicted"/>
<feature type="region of interest" description="Disordered" evidence="2">
    <location>
        <begin position="101"/>
        <end position="126"/>
    </location>
</feature>
<evidence type="ECO:0000256" key="2">
    <source>
        <dbReference type="SAM" id="MobiDB-lite"/>
    </source>
</evidence>
<feature type="compositionally biased region" description="Gly residues" evidence="2">
    <location>
        <begin position="117"/>
        <end position="126"/>
    </location>
</feature>
<dbReference type="PANTHER" id="PTHR38487">
    <property type="entry name" value="TESTIS EXPRESSED 11"/>
    <property type="match status" value="1"/>
</dbReference>
<dbReference type="PANTHER" id="PTHR38487:SF1">
    <property type="entry name" value="PROTEIN ZIP4 HOMOLOG"/>
    <property type="match status" value="1"/>
</dbReference>
<sequence>MLCYNLGLDLYQKTSYQHSVTLLKESYEIGRGCPTVGAVKQARTLRLMANAYLEWDGQTYWQKALNAVGLANSEHSHPAGLLLKTNILLQHNERRAIWQTGGDTARDTATPRHHGYHGTGHGASVH</sequence>
<protein>
    <submittedName>
        <fullName evidence="3">Testis-expressed protein 11</fullName>
    </submittedName>
</protein>
<evidence type="ECO:0000313" key="3">
    <source>
        <dbReference type="EMBL" id="CAI8021544.1"/>
    </source>
</evidence>